<dbReference type="RefSeq" id="WP_185674878.1">
    <property type="nucleotide sequence ID" value="NZ_JACHVB010000019.1"/>
</dbReference>
<organism evidence="4 5">
    <name type="scientific">Ruficoccus amylovorans</name>
    <dbReference type="NCBI Taxonomy" id="1804625"/>
    <lineage>
        <taxon>Bacteria</taxon>
        <taxon>Pseudomonadati</taxon>
        <taxon>Verrucomicrobiota</taxon>
        <taxon>Opitutia</taxon>
        <taxon>Puniceicoccales</taxon>
        <taxon>Cerasicoccaceae</taxon>
        <taxon>Ruficoccus</taxon>
    </lineage>
</organism>
<dbReference type="GO" id="GO:0046872">
    <property type="term" value="F:metal ion binding"/>
    <property type="evidence" value="ECO:0007669"/>
    <property type="project" value="UniProtKB-KW"/>
</dbReference>
<evidence type="ECO:0000313" key="5">
    <source>
        <dbReference type="Proteomes" id="UP000546464"/>
    </source>
</evidence>
<dbReference type="GO" id="GO:0008484">
    <property type="term" value="F:sulfuric ester hydrolase activity"/>
    <property type="evidence" value="ECO:0007669"/>
    <property type="project" value="TreeGrafter"/>
</dbReference>
<dbReference type="Pfam" id="PF00884">
    <property type="entry name" value="Sulfatase"/>
    <property type="match status" value="1"/>
</dbReference>
<dbReference type="PANTHER" id="PTHR45953:SF1">
    <property type="entry name" value="IDURONATE 2-SULFATASE"/>
    <property type="match status" value="1"/>
</dbReference>
<sequence>MKAIIVMFDSLNRHMLQPYGCDWVKTPNFQRLAERTVTFDNSYVCSMPCMPARRDLHTARPNFLHRGWGPLEPYDDSVFEMLKAEGVHSHLVTDHYHYWETGGSNYHTKYNTFEFIRGQEGDPWQAQVANPPPPENAVGQNATNDAWHAQDLKNRAVMRDDAEFCQSKTFKAGKQFIRDNLKADNWLLQIETFDPHEPFFCPEKYKSLYREHYDNYDGPVFDWPPYRPVTETREAVEHAVFENASLISMCDQKLGDILDLMDDENLWEDTMLIVWTDHGFCLGEHESWGKCWMPFYQEIAHTPFFIWDPRSQVAGERRKALVQPAIDIGPTLLNYFGHMPTQDMLGQDLVPCIENDTSVRETAIFGIYGGQVNITDGRYVYMRAATPLNQPLNQYTLTPAHAATLFTPKELQAGMTLHAPFSFTKNCPVLKIPAASGIRATATGVRKVLQESCLYDIKEDPAQKTPIASDEIENRFLSAIKEHLQENDAPKEQYTRLELP</sequence>
<evidence type="ECO:0000256" key="2">
    <source>
        <dbReference type="ARBA" id="ARBA00022801"/>
    </source>
</evidence>
<feature type="domain" description="Sulfatase N-terminal" evidence="3">
    <location>
        <begin position="4"/>
        <end position="337"/>
    </location>
</feature>
<keyword evidence="4" id="KW-0808">Transferase</keyword>
<evidence type="ECO:0000313" key="4">
    <source>
        <dbReference type="EMBL" id="MBC2593888.1"/>
    </source>
</evidence>
<proteinExistence type="predicted"/>
<dbReference type="InterPro" id="IPR017850">
    <property type="entry name" value="Alkaline_phosphatase_core_sf"/>
</dbReference>
<dbReference type="InterPro" id="IPR000917">
    <property type="entry name" value="Sulfatase_N"/>
</dbReference>
<evidence type="ECO:0000259" key="3">
    <source>
        <dbReference type="Pfam" id="PF00884"/>
    </source>
</evidence>
<comment type="caution">
    <text evidence="4">The sequence shown here is derived from an EMBL/GenBank/DDBJ whole genome shotgun (WGS) entry which is preliminary data.</text>
</comment>
<keyword evidence="1" id="KW-0479">Metal-binding</keyword>
<accession>A0A842HCU3</accession>
<dbReference type="SUPFAM" id="SSF53649">
    <property type="entry name" value="Alkaline phosphatase-like"/>
    <property type="match status" value="1"/>
</dbReference>
<keyword evidence="2 4" id="KW-0378">Hydrolase</keyword>
<name>A0A842HCU3_9BACT</name>
<keyword evidence="5" id="KW-1185">Reference proteome</keyword>
<gene>
    <name evidence="4" type="ORF">H5P28_06400</name>
</gene>
<evidence type="ECO:0000256" key="1">
    <source>
        <dbReference type="ARBA" id="ARBA00022723"/>
    </source>
</evidence>
<dbReference type="AlphaFoldDB" id="A0A842HCU3"/>
<dbReference type="CDD" id="cd16148">
    <property type="entry name" value="sulfatase_like"/>
    <property type="match status" value="1"/>
</dbReference>
<dbReference type="PANTHER" id="PTHR45953">
    <property type="entry name" value="IDURONATE 2-SULFATASE"/>
    <property type="match status" value="1"/>
</dbReference>
<dbReference type="GO" id="GO:0005737">
    <property type="term" value="C:cytoplasm"/>
    <property type="evidence" value="ECO:0007669"/>
    <property type="project" value="TreeGrafter"/>
</dbReference>
<dbReference type="EMBL" id="JACHVB010000019">
    <property type="protein sequence ID" value="MBC2593888.1"/>
    <property type="molecule type" value="Genomic_DNA"/>
</dbReference>
<dbReference type="Proteomes" id="UP000546464">
    <property type="component" value="Unassembled WGS sequence"/>
</dbReference>
<reference evidence="4 5" key="1">
    <citation type="submission" date="2020-07" db="EMBL/GenBank/DDBJ databases">
        <authorList>
            <person name="Feng X."/>
        </authorList>
    </citation>
    <scope>NUCLEOTIDE SEQUENCE [LARGE SCALE GENOMIC DNA]</scope>
    <source>
        <strain evidence="4 5">JCM31066</strain>
    </source>
</reference>
<protein>
    <submittedName>
        <fullName evidence="4">Sulfatase-like hydrolase/transferase</fullName>
    </submittedName>
</protein>
<dbReference type="Gene3D" id="3.40.720.10">
    <property type="entry name" value="Alkaline Phosphatase, subunit A"/>
    <property type="match status" value="1"/>
</dbReference>
<dbReference type="GO" id="GO:0016740">
    <property type="term" value="F:transferase activity"/>
    <property type="evidence" value="ECO:0007669"/>
    <property type="project" value="UniProtKB-KW"/>
</dbReference>